<dbReference type="EMBL" id="CP002683">
    <property type="protein sequence ID" value="AEH45816.1"/>
    <property type="molecule type" value="Genomic_DNA"/>
</dbReference>
<evidence type="ECO:0000313" key="1">
    <source>
        <dbReference type="EMBL" id="AEH45816.1"/>
    </source>
</evidence>
<reference evidence="2" key="1">
    <citation type="submission" date="2011-04" db="EMBL/GenBank/DDBJ databases">
        <title>The complete genome of Thermodesulfatator indicus DSM 15286.</title>
        <authorList>
            <person name="Lucas S."/>
            <person name="Copeland A."/>
            <person name="Lapidus A."/>
            <person name="Bruce D."/>
            <person name="Goodwin L."/>
            <person name="Pitluck S."/>
            <person name="Peters L."/>
            <person name="Kyrpides N."/>
            <person name="Mavromatis K."/>
            <person name="Pagani I."/>
            <person name="Ivanova N."/>
            <person name="Saunders L."/>
            <person name="Detter J.C."/>
            <person name="Tapia R."/>
            <person name="Han C."/>
            <person name="Land M."/>
            <person name="Hauser L."/>
            <person name="Markowitz V."/>
            <person name="Cheng J.-F."/>
            <person name="Hugenholtz P."/>
            <person name="Woyke T."/>
            <person name="Wu D."/>
            <person name="Spring S."/>
            <person name="Schroeder M."/>
            <person name="Brambilla E."/>
            <person name="Klenk H.-P."/>
            <person name="Eisen J.A."/>
        </authorList>
    </citation>
    <scope>NUCLEOTIDE SEQUENCE [LARGE SCALE GENOMIC DNA]</scope>
    <source>
        <strain evidence="2">DSM 15286 / JCM 11887 / CIR29812</strain>
    </source>
</reference>
<proteinExistence type="predicted"/>
<reference evidence="1 2" key="2">
    <citation type="journal article" date="2012" name="Stand. Genomic Sci.">
        <title>Complete genome sequence of the thermophilic sulfate-reducing ocean bacterium Thermodesulfatator indicus type strain (CIR29812(T)).</title>
        <authorList>
            <person name="Anderson I."/>
            <person name="Saunders E."/>
            <person name="Lapidus A."/>
            <person name="Nolan M."/>
            <person name="Lucas S."/>
            <person name="Tice H."/>
            <person name="Del Rio T.G."/>
            <person name="Cheng J.F."/>
            <person name="Han C."/>
            <person name="Tapia R."/>
            <person name="Goodwin L.A."/>
            <person name="Pitluck S."/>
            <person name="Liolios K."/>
            <person name="Mavromatis K."/>
            <person name="Pagani I."/>
            <person name="Ivanova N."/>
            <person name="Mikhailova N."/>
            <person name="Pati A."/>
            <person name="Chen A."/>
            <person name="Palaniappan K."/>
            <person name="Land M."/>
            <person name="Hauser L."/>
            <person name="Jeffries C.D."/>
            <person name="Chang Y.J."/>
            <person name="Brambilla E.M."/>
            <person name="Rohde M."/>
            <person name="Spring S."/>
            <person name="Goker M."/>
            <person name="Detter J.C."/>
            <person name="Woyke T."/>
            <person name="Bristow J."/>
            <person name="Eisen J.A."/>
            <person name="Markowitz V."/>
            <person name="Hugenholtz P."/>
            <person name="Kyrpides N.C."/>
            <person name="Klenk H.P."/>
        </authorList>
    </citation>
    <scope>NUCLEOTIDE SEQUENCE [LARGE SCALE GENOMIC DNA]</scope>
    <source>
        <strain evidence="2">DSM 15286 / JCM 11887 / CIR29812</strain>
    </source>
</reference>
<dbReference type="InParanoid" id="F8ACN9"/>
<organism evidence="1 2">
    <name type="scientific">Thermodesulfatator indicus (strain DSM 15286 / JCM 11887 / CIR29812)</name>
    <dbReference type="NCBI Taxonomy" id="667014"/>
    <lineage>
        <taxon>Bacteria</taxon>
        <taxon>Pseudomonadati</taxon>
        <taxon>Thermodesulfobacteriota</taxon>
        <taxon>Thermodesulfobacteria</taxon>
        <taxon>Thermodesulfobacteriales</taxon>
        <taxon>Thermodesulfatatoraceae</taxon>
        <taxon>Thermodesulfatator</taxon>
    </lineage>
</organism>
<dbReference type="Pfam" id="PF14076">
    <property type="entry name" value="DUF4258"/>
    <property type="match status" value="1"/>
</dbReference>
<name>F8ACN9_THEID</name>
<dbReference type="OrthoDB" id="9791640at2"/>
<dbReference type="InterPro" id="IPR025354">
    <property type="entry name" value="DUF4258"/>
</dbReference>
<evidence type="ECO:0008006" key="3">
    <source>
        <dbReference type="Google" id="ProtNLM"/>
    </source>
</evidence>
<dbReference type="eggNOG" id="ENOG5032Z5Y">
    <property type="taxonomic scope" value="Bacteria"/>
</dbReference>
<dbReference type="KEGG" id="tid:Thein_1962"/>
<dbReference type="AlphaFoldDB" id="F8ACN9"/>
<accession>F8ACN9</accession>
<evidence type="ECO:0000313" key="2">
    <source>
        <dbReference type="Proteomes" id="UP000006793"/>
    </source>
</evidence>
<dbReference type="Proteomes" id="UP000006793">
    <property type="component" value="Chromosome"/>
</dbReference>
<sequence length="91" mass="10723">MKLLFSRHALEKMRERKISVEEVKKTISSGETIKEYRHDKPFPSRLVLGFPEGRPLHVVLAEDPEGVKYIITVYEPDPSLWEDGFRRRKKT</sequence>
<protein>
    <recommendedName>
        <fullName evidence="3">DUF4258 domain-containing protein</fullName>
    </recommendedName>
</protein>
<dbReference type="PaxDb" id="667014-Thein_1962"/>
<dbReference type="RefSeq" id="WP_013908555.1">
    <property type="nucleotide sequence ID" value="NC_015681.1"/>
</dbReference>
<gene>
    <name evidence="1" type="ordered locus">Thein_1962</name>
</gene>
<dbReference type="STRING" id="667014.Thein_1962"/>
<dbReference type="HOGENOM" id="CLU_161787_0_0_0"/>
<keyword evidence="2" id="KW-1185">Reference proteome</keyword>